<keyword evidence="3" id="KW-1185">Reference proteome</keyword>
<dbReference type="Pfam" id="PF14681">
    <property type="entry name" value="UPRTase"/>
    <property type="match status" value="1"/>
</dbReference>
<comment type="caution">
    <text evidence="2">The sequence shown here is derived from an EMBL/GenBank/DDBJ whole genome shotgun (WGS) entry which is preliminary data.</text>
</comment>
<keyword evidence="2" id="KW-0808">Transferase</keyword>
<dbReference type="Proteomes" id="UP000276133">
    <property type="component" value="Unassembled WGS sequence"/>
</dbReference>
<dbReference type="InterPro" id="IPR000836">
    <property type="entry name" value="PRTase_dom"/>
</dbReference>
<dbReference type="InterPro" id="IPR029057">
    <property type="entry name" value="PRTase-like"/>
</dbReference>
<accession>A0A3M7PMV2</accession>
<dbReference type="GO" id="GO:0016757">
    <property type="term" value="F:glycosyltransferase activity"/>
    <property type="evidence" value="ECO:0007669"/>
    <property type="project" value="UniProtKB-KW"/>
</dbReference>
<gene>
    <name evidence="2" type="ORF">BpHYR1_011706</name>
</gene>
<dbReference type="CDD" id="cd06223">
    <property type="entry name" value="PRTases_typeI"/>
    <property type="match status" value="1"/>
</dbReference>
<sequence length="82" mass="8983">MYPIITSGSTINLAIRVLKEHSVAESNILILCLFSTPNGLQTISSLYPSVHILTSEIHPCVPTDFGQRYFESKTNSAGQSMI</sequence>
<proteinExistence type="predicted"/>
<reference evidence="2 3" key="1">
    <citation type="journal article" date="2018" name="Sci. Rep.">
        <title>Genomic signatures of local adaptation to the degree of environmental predictability in rotifers.</title>
        <authorList>
            <person name="Franch-Gras L."/>
            <person name="Hahn C."/>
            <person name="Garcia-Roger E.M."/>
            <person name="Carmona M.J."/>
            <person name="Serra M."/>
            <person name="Gomez A."/>
        </authorList>
    </citation>
    <scope>NUCLEOTIDE SEQUENCE [LARGE SCALE GENOMIC DNA]</scope>
    <source>
        <strain evidence="2">HYR1</strain>
    </source>
</reference>
<dbReference type="STRING" id="10195.A0A3M7PMV2"/>
<dbReference type="EMBL" id="REGN01009766">
    <property type="protein sequence ID" value="RNA00437.1"/>
    <property type="molecule type" value="Genomic_DNA"/>
</dbReference>
<protein>
    <submittedName>
        <fullName evidence="2">Uracil phosphoribosyltransferase-like protein</fullName>
    </submittedName>
</protein>
<dbReference type="SUPFAM" id="SSF53271">
    <property type="entry name" value="PRTase-like"/>
    <property type="match status" value="1"/>
</dbReference>
<evidence type="ECO:0000259" key="1">
    <source>
        <dbReference type="Pfam" id="PF14681"/>
    </source>
</evidence>
<organism evidence="2 3">
    <name type="scientific">Brachionus plicatilis</name>
    <name type="common">Marine rotifer</name>
    <name type="synonym">Brachionus muelleri</name>
    <dbReference type="NCBI Taxonomy" id="10195"/>
    <lineage>
        <taxon>Eukaryota</taxon>
        <taxon>Metazoa</taxon>
        <taxon>Spiralia</taxon>
        <taxon>Gnathifera</taxon>
        <taxon>Rotifera</taxon>
        <taxon>Eurotatoria</taxon>
        <taxon>Monogononta</taxon>
        <taxon>Pseudotrocha</taxon>
        <taxon>Ploima</taxon>
        <taxon>Brachionidae</taxon>
        <taxon>Brachionus</taxon>
    </lineage>
</organism>
<name>A0A3M7PMV2_BRAPC</name>
<dbReference type="Gene3D" id="3.40.50.2020">
    <property type="match status" value="1"/>
</dbReference>
<dbReference type="AlphaFoldDB" id="A0A3M7PMV2"/>
<dbReference type="OrthoDB" id="106623at2759"/>
<feature type="domain" description="Phosphoribosyltransferase" evidence="1">
    <location>
        <begin position="1"/>
        <end position="67"/>
    </location>
</feature>
<evidence type="ECO:0000313" key="3">
    <source>
        <dbReference type="Proteomes" id="UP000276133"/>
    </source>
</evidence>
<keyword evidence="2" id="KW-0328">Glycosyltransferase</keyword>
<evidence type="ECO:0000313" key="2">
    <source>
        <dbReference type="EMBL" id="RNA00437.1"/>
    </source>
</evidence>